<proteinExistence type="predicted"/>
<dbReference type="EMBL" id="SSTE01023315">
    <property type="protein sequence ID" value="KAA0025190.1"/>
    <property type="molecule type" value="Genomic_DNA"/>
</dbReference>
<dbReference type="Proteomes" id="UP000321393">
    <property type="component" value="Unassembled WGS sequence"/>
</dbReference>
<dbReference type="AlphaFoldDB" id="A0A5A7SGC9"/>
<comment type="caution">
    <text evidence="1">The sequence shown here is derived from an EMBL/GenBank/DDBJ whole genome shotgun (WGS) entry which is preliminary data.</text>
</comment>
<gene>
    <name evidence="1" type="ORF">E6C27_scaffold541G00340</name>
</gene>
<evidence type="ECO:0000313" key="2">
    <source>
        <dbReference type="Proteomes" id="UP000321393"/>
    </source>
</evidence>
<organism evidence="1 2">
    <name type="scientific">Cucumis melo var. makuwa</name>
    <name type="common">Oriental melon</name>
    <dbReference type="NCBI Taxonomy" id="1194695"/>
    <lineage>
        <taxon>Eukaryota</taxon>
        <taxon>Viridiplantae</taxon>
        <taxon>Streptophyta</taxon>
        <taxon>Embryophyta</taxon>
        <taxon>Tracheophyta</taxon>
        <taxon>Spermatophyta</taxon>
        <taxon>Magnoliopsida</taxon>
        <taxon>eudicotyledons</taxon>
        <taxon>Gunneridae</taxon>
        <taxon>Pentapetalae</taxon>
        <taxon>rosids</taxon>
        <taxon>fabids</taxon>
        <taxon>Cucurbitales</taxon>
        <taxon>Cucurbitaceae</taxon>
        <taxon>Benincaseae</taxon>
        <taxon>Cucumis</taxon>
    </lineage>
</organism>
<reference evidence="1 2" key="1">
    <citation type="submission" date="2019-08" db="EMBL/GenBank/DDBJ databases">
        <title>Draft genome sequences of two oriental melons (Cucumis melo L. var makuwa).</title>
        <authorList>
            <person name="Kwon S.-Y."/>
        </authorList>
    </citation>
    <scope>NUCLEOTIDE SEQUENCE [LARGE SCALE GENOMIC DNA]</scope>
    <source>
        <strain evidence="2">cv. SW 3</strain>
        <tissue evidence="1">Leaf</tissue>
    </source>
</reference>
<evidence type="ECO:0000313" key="1">
    <source>
        <dbReference type="EMBL" id="KAA0025190.1"/>
    </source>
</evidence>
<sequence>MFPLSSLRGAGIELLVESLDADSIKEYSQISGKGFLTTGPRIEAGNVVTHMGIIRVTVSCSLCAIICNELFTDRHDRCPDVLYVVEGLRVREPLVYIEYTSLNCAMN</sequence>
<name>A0A5A7SGC9_CUCMM</name>
<protein>
    <submittedName>
        <fullName evidence="1">Ty3-gypsy retrotransposon protein</fullName>
    </submittedName>
</protein>
<accession>A0A5A7SGC9</accession>